<organism evidence="3 4">
    <name type="scientific">Inhella crocodyli</name>
    <dbReference type="NCBI Taxonomy" id="2499851"/>
    <lineage>
        <taxon>Bacteria</taxon>
        <taxon>Pseudomonadati</taxon>
        <taxon>Pseudomonadota</taxon>
        <taxon>Betaproteobacteria</taxon>
        <taxon>Burkholderiales</taxon>
        <taxon>Sphaerotilaceae</taxon>
        <taxon>Inhella</taxon>
    </lineage>
</organism>
<dbReference type="OrthoDB" id="9770043at2"/>
<dbReference type="PANTHER" id="PTHR19328">
    <property type="entry name" value="HEDGEHOG-INTERACTING PROTEIN"/>
    <property type="match status" value="1"/>
</dbReference>
<gene>
    <name evidence="3" type="ORF">EOD73_13075</name>
</gene>
<protein>
    <submittedName>
        <fullName evidence="3">PQQ-dependent sugar dehydrogenase</fullName>
    </submittedName>
</protein>
<proteinExistence type="predicted"/>
<comment type="caution">
    <text evidence="3">The sequence shown here is derived from an EMBL/GenBank/DDBJ whole genome shotgun (WGS) entry which is preliminary data.</text>
</comment>
<keyword evidence="4" id="KW-1185">Reference proteome</keyword>
<dbReference type="InterPro" id="IPR011042">
    <property type="entry name" value="6-blade_b-propeller_TolB-like"/>
</dbReference>
<evidence type="ECO:0000259" key="2">
    <source>
        <dbReference type="Pfam" id="PF07995"/>
    </source>
</evidence>
<feature type="domain" description="Glucose/Sorbosone dehydrogenase" evidence="2">
    <location>
        <begin position="35"/>
        <end position="370"/>
    </location>
</feature>
<dbReference type="RefSeq" id="WP_127683445.1">
    <property type="nucleotide sequence ID" value="NZ_SACM01000003.1"/>
</dbReference>
<feature type="chain" id="PRO_5019426688" evidence="1">
    <location>
        <begin position="23"/>
        <end position="373"/>
    </location>
</feature>
<evidence type="ECO:0000313" key="4">
    <source>
        <dbReference type="Proteomes" id="UP000288587"/>
    </source>
</evidence>
<evidence type="ECO:0000256" key="1">
    <source>
        <dbReference type="SAM" id="SignalP"/>
    </source>
</evidence>
<feature type="signal peptide" evidence="1">
    <location>
        <begin position="1"/>
        <end position="22"/>
    </location>
</feature>
<accession>A0A437LI47</accession>
<dbReference type="SUPFAM" id="SSF50952">
    <property type="entry name" value="Soluble quinoprotein glucose dehydrogenase"/>
    <property type="match status" value="1"/>
</dbReference>
<dbReference type="InterPro" id="IPR011041">
    <property type="entry name" value="Quinoprot_gluc/sorb_DH_b-prop"/>
</dbReference>
<dbReference type="Proteomes" id="UP000288587">
    <property type="component" value="Unassembled WGS sequence"/>
</dbReference>
<dbReference type="Gene3D" id="2.120.10.30">
    <property type="entry name" value="TolB, C-terminal domain"/>
    <property type="match status" value="1"/>
</dbReference>
<evidence type="ECO:0000313" key="3">
    <source>
        <dbReference type="EMBL" id="RVT85043.1"/>
    </source>
</evidence>
<dbReference type="AlphaFoldDB" id="A0A437LI47"/>
<dbReference type="PANTHER" id="PTHR19328:SF75">
    <property type="entry name" value="ALDOSE SUGAR DEHYDROGENASE YLII"/>
    <property type="match status" value="1"/>
</dbReference>
<name>A0A437LI47_9BURK</name>
<dbReference type="InterPro" id="IPR012938">
    <property type="entry name" value="Glc/Sorbosone_DH"/>
</dbReference>
<reference evidence="3 4" key="1">
    <citation type="submission" date="2019-01" db="EMBL/GenBank/DDBJ databases">
        <authorList>
            <person name="Chen W.-M."/>
        </authorList>
    </citation>
    <scope>NUCLEOTIDE SEQUENCE [LARGE SCALE GENOMIC DNA]</scope>
    <source>
        <strain evidence="3 4">CCP-18</strain>
    </source>
</reference>
<sequence length="373" mass="39669">MRRPALPLLALTAALATAGVHAQAPKTVDTVATGLDLPWAVAFLPGGDFLVTEKTGAMRVVSAKGQIGAPLSGLPAVDYAGQGGLLDVVLDRDFARTRALSFCFTEPGTGADKGKNGTALARATLKADRSGLENVQVIFRQAPKIDGRHHFGCRIVEAADGQTLFMTLGERYKGMQQAQTLDNHLGKVVRVGKDGSVPADNPFVKTPGAKPEIYSLGHRNPQGALLDADGRLWAHEHGPQGGDEINLVRPGVNYGWPVITYGENYGGGKIGDGITKKDGLAQPVWHWTPSIAPSGFAQITSKAYGDAWQGSYIVGSLKFRQLQRVVLKDGAIVGTPEVFATDLGRVRDVRQGPDGLLYVLTEDAPGRLLRLKP</sequence>
<keyword evidence="1" id="KW-0732">Signal</keyword>
<dbReference type="EMBL" id="SACM01000003">
    <property type="protein sequence ID" value="RVT85043.1"/>
    <property type="molecule type" value="Genomic_DNA"/>
</dbReference>
<dbReference type="Pfam" id="PF07995">
    <property type="entry name" value="GSDH"/>
    <property type="match status" value="1"/>
</dbReference>